<name>A0A0L6VCU3_9BASI</name>
<sequence length="419" mass="47383">MRIRAQASFFEATLLIAAAYMAGVDANRSPNLGLNSSNMRLDGIFFGAIPAFKEPSYPNTPFQINAKLPRPISIMGDYVELEKNAEGLRKIDWVSFTHAFEDTPESTRKARLPNRSNAEPWSTERFSFCGEINRVASKMAEINRKNVTVWLRFGHEVSSHLGFSQMNGQWYNWGEKPSRETYLFYSRTNGELYPLPYGGQPQTHANMMWAPNARFGSSIDSVHGGYTQYWPGGEYVDIAVVSIKILALSYYHFGGIRNRSYGAFIGTRRRNIVPKENQALDKLQEFAKVTCRKFQLYGSEGEGKPIVVAETSAPYTRLITTKQPERGGASEREIKLTWLKQLFSPAMKRSVPDLKAISWVVRIGIRVLPSSLTLLDKIQTFDSGRNDAKSEDFRLLMGNAGVAREAYDYMSQRLSTEDE</sequence>
<dbReference type="Proteomes" id="UP000037035">
    <property type="component" value="Unassembled WGS sequence"/>
</dbReference>
<accession>A0A0L6VCU3</accession>
<proteinExistence type="predicted"/>
<reference evidence="2 3" key="1">
    <citation type="submission" date="2015-08" db="EMBL/GenBank/DDBJ databases">
        <title>Next Generation Sequencing and Analysis of the Genome of Puccinia sorghi L Schw, the Causal Agent of Maize Common Rust.</title>
        <authorList>
            <person name="Rochi L."/>
            <person name="Burguener G."/>
            <person name="Darino M."/>
            <person name="Turjanski A."/>
            <person name="Kreff E."/>
            <person name="Dieguez M.J."/>
            <person name="Sacco F."/>
        </authorList>
    </citation>
    <scope>NUCLEOTIDE SEQUENCE [LARGE SCALE GENOMIC DNA]</scope>
    <source>
        <strain evidence="2 3">RO10H11247</strain>
    </source>
</reference>
<dbReference type="OrthoDB" id="428177at2759"/>
<evidence type="ECO:0000313" key="3">
    <source>
        <dbReference type="Proteomes" id="UP000037035"/>
    </source>
</evidence>
<comment type="caution">
    <text evidence="2">The sequence shown here is derived from an EMBL/GenBank/DDBJ whole genome shotgun (WGS) entry which is preliminary data.</text>
</comment>
<keyword evidence="3" id="KW-1185">Reference proteome</keyword>
<dbReference type="InterPro" id="IPR017853">
    <property type="entry name" value="GH"/>
</dbReference>
<protein>
    <submittedName>
        <fullName evidence="2">Uncharacterized protein</fullName>
    </submittedName>
</protein>
<keyword evidence="1" id="KW-0732">Signal</keyword>
<evidence type="ECO:0000256" key="1">
    <source>
        <dbReference type="SAM" id="SignalP"/>
    </source>
</evidence>
<dbReference type="GO" id="GO:0006080">
    <property type="term" value="P:substituted mannan metabolic process"/>
    <property type="evidence" value="ECO:0007669"/>
    <property type="project" value="InterPro"/>
</dbReference>
<gene>
    <name evidence="2" type="ORF">VP01_1899g3</name>
</gene>
<dbReference type="AlphaFoldDB" id="A0A0L6VCU3"/>
<evidence type="ECO:0000313" key="2">
    <source>
        <dbReference type="EMBL" id="KNZ58606.1"/>
    </source>
</evidence>
<dbReference type="InterPro" id="IPR000805">
    <property type="entry name" value="Glyco_hydro_26"/>
</dbReference>
<feature type="chain" id="PRO_5005568255" evidence="1">
    <location>
        <begin position="27"/>
        <end position="419"/>
    </location>
</feature>
<dbReference type="Gene3D" id="3.20.20.80">
    <property type="entry name" value="Glycosidases"/>
    <property type="match status" value="1"/>
</dbReference>
<dbReference type="EMBL" id="LAVV01006724">
    <property type="protein sequence ID" value="KNZ58606.1"/>
    <property type="molecule type" value="Genomic_DNA"/>
</dbReference>
<organism evidence="2 3">
    <name type="scientific">Puccinia sorghi</name>
    <dbReference type="NCBI Taxonomy" id="27349"/>
    <lineage>
        <taxon>Eukaryota</taxon>
        <taxon>Fungi</taxon>
        <taxon>Dikarya</taxon>
        <taxon>Basidiomycota</taxon>
        <taxon>Pucciniomycotina</taxon>
        <taxon>Pucciniomycetes</taxon>
        <taxon>Pucciniales</taxon>
        <taxon>Pucciniaceae</taxon>
        <taxon>Puccinia</taxon>
    </lineage>
</organism>
<dbReference type="SUPFAM" id="SSF51445">
    <property type="entry name" value="(Trans)glycosidases"/>
    <property type="match status" value="1"/>
</dbReference>
<dbReference type="PANTHER" id="PTHR40079">
    <property type="entry name" value="MANNAN ENDO-1,4-BETA-MANNOSIDASE E-RELATED"/>
    <property type="match status" value="1"/>
</dbReference>
<dbReference type="VEuPathDB" id="FungiDB:VP01_1899g3"/>
<feature type="signal peptide" evidence="1">
    <location>
        <begin position="1"/>
        <end position="26"/>
    </location>
</feature>
<dbReference type="PANTHER" id="PTHR40079:SF6">
    <property type="entry name" value="GH26 DOMAIN-CONTAINING PROTEIN"/>
    <property type="match status" value="1"/>
</dbReference>
<dbReference type="GO" id="GO:0016985">
    <property type="term" value="F:mannan endo-1,4-beta-mannosidase activity"/>
    <property type="evidence" value="ECO:0007669"/>
    <property type="project" value="InterPro"/>
</dbReference>